<keyword evidence="7 9" id="KW-0378">Hydrolase</keyword>
<evidence type="ECO:0000256" key="8">
    <source>
        <dbReference type="ARBA" id="ARBA00022825"/>
    </source>
</evidence>
<dbReference type="NCBIfam" id="TIGR02069">
    <property type="entry name" value="cyanophycinase"/>
    <property type="match status" value="1"/>
</dbReference>
<keyword evidence="10" id="KW-1185">Reference proteome</keyword>
<dbReference type="SUPFAM" id="SSF52317">
    <property type="entry name" value="Class I glutamine amidotransferase-like"/>
    <property type="match status" value="2"/>
</dbReference>
<dbReference type="Gene3D" id="3.40.50.880">
    <property type="match status" value="2"/>
</dbReference>
<dbReference type="CDD" id="cd03145">
    <property type="entry name" value="GAT1_cyanophycinase"/>
    <property type="match status" value="1"/>
</dbReference>
<evidence type="ECO:0000256" key="1">
    <source>
        <dbReference type="ARBA" id="ARBA00001092"/>
    </source>
</evidence>
<evidence type="ECO:0000256" key="2">
    <source>
        <dbReference type="ARBA" id="ARBA00002039"/>
    </source>
</evidence>
<dbReference type="InterPro" id="IPR029062">
    <property type="entry name" value="Class_I_gatase-like"/>
</dbReference>
<dbReference type="InterPro" id="IPR011811">
    <property type="entry name" value="Peptidase_S51_cyanophycinase"/>
</dbReference>
<evidence type="ECO:0000256" key="6">
    <source>
        <dbReference type="ARBA" id="ARBA00022670"/>
    </source>
</evidence>
<evidence type="ECO:0000256" key="7">
    <source>
        <dbReference type="ARBA" id="ARBA00022801"/>
    </source>
</evidence>
<name>A0ABV7MDJ5_9PROT</name>
<dbReference type="Pfam" id="PF03575">
    <property type="entry name" value="Peptidase_S51"/>
    <property type="match status" value="1"/>
</dbReference>
<dbReference type="EMBL" id="JBHRVA010000003">
    <property type="protein sequence ID" value="MFC3302952.1"/>
    <property type="molecule type" value="Genomic_DNA"/>
</dbReference>
<dbReference type="PANTHER" id="PTHR36175">
    <property type="entry name" value="CYANOPHYCINASE"/>
    <property type="match status" value="1"/>
</dbReference>
<organism evidence="9 10">
    <name type="scientific">Parvularcula lutaonensis</name>
    <dbReference type="NCBI Taxonomy" id="491923"/>
    <lineage>
        <taxon>Bacteria</taxon>
        <taxon>Pseudomonadati</taxon>
        <taxon>Pseudomonadota</taxon>
        <taxon>Alphaproteobacteria</taxon>
        <taxon>Parvularculales</taxon>
        <taxon>Parvularculaceae</taxon>
        <taxon>Parvularcula</taxon>
    </lineage>
</organism>
<dbReference type="PANTHER" id="PTHR36175:SF1">
    <property type="entry name" value="CYANOPHYCINASE"/>
    <property type="match status" value="1"/>
</dbReference>
<keyword evidence="8" id="KW-0720">Serine protease</keyword>
<dbReference type="RefSeq" id="WP_189575038.1">
    <property type="nucleotide sequence ID" value="NZ_BMXU01000002.1"/>
</dbReference>
<gene>
    <name evidence="9" type="ORF">ACFONP_09435</name>
</gene>
<dbReference type="EC" id="3.4.15.6" evidence="4"/>
<evidence type="ECO:0000256" key="3">
    <source>
        <dbReference type="ARBA" id="ARBA00006534"/>
    </source>
</evidence>
<dbReference type="InterPro" id="IPR005320">
    <property type="entry name" value="Peptidase_S51"/>
</dbReference>
<keyword evidence="9" id="KW-0121">Carboxypeptidase</keyword>
<comment type="function">
    <text evidence="2">Exopeptidase that catalyzes the hydrolytic cleavage of multi-L-arginyl-poly-L-aspartic acid (cyanophycin; a water-insoluble reserve polymer) into aspartate-arginine dipeptides.</text>
</comment>
<evidence type="ECO:0000313" key="10">
    <source>
        <dbReference type="Proteomes" id="UP001595607"/>
    </source>
</evidence>
<accession>A0ABV7MDJ5</accession>
<evidence type="ECO:0000256" key="4">
    <source>
        <dbReference type="ARBA" id="ARBA00013115"/>
    </source>
</evidence>
<dbReference type="Proteomes" id="UP001595607">
    <property type="component" value="Unassembled WGS sequence"/>
</dbReference>
<comment type="catalytic activity">
    <reaction evidence="1">
        <text>[L-4-(L-arginin-2-N-yl)aspartate](n) + H2O = [L-4-(L-arginin-2-N-yl)aspartate](n-1) + L-4-(L-arginin-2-N-yl)aspartate</text>
        <dbReference type="Rhea" id="RHEA:12845"/>
        <dbReference type="Rhea" id="RHEA-COMP:13728"/>
        <dbReference type="Rhea" id="RHEA-COMP:13734"/>
        <dbReference type="ChEBI" id="CHEBI:15377"/>
        <dbReference type="ChEBI" id="CHEBI:137986"/>
        <dbReference type="ChEBI" id="CHEBI:137991"/>
        <dbReference type="EC" id="3.4.15.6"/>
    </reaction>
</comment>
<comment type="similarity">
    <text evidence="3">Belongs to the peptidase S51 family.</text>
</comment>
<protein>
    <recommendedName>
        <fullName evidence="5">Cyanophycinase</fullName>
        <ecNumber evidence="4">3.4.15.6</ecNumber>
    </recommendedName>
</protein>
<evidence type="ECO:0000313" key="9">
    <source>
        <dbReference type="EMBL" id="MFC3302952.1"/>
    </source>
</evidence>
<evidence type="ECO:0000256" key="5">
    <source>
        <dbReference type="ARBA" id="ARBA00015719"/>
    </source>
</evidence>
<dbReference type="GO" id="GO:0004180">
    <property type="term" value="F:carboxypeptidase activity"/>
    <property type="evidence" value="ECO:0007669"/>
    <property type="project" value="UniProtKB-KW"/>
</dbReference>
<proteinExistence type="inferred from homology"/>
<dbReference type="GO" id="GO:0008241">
    <property type="term" value="F:peptidyl-dipeptidase activity"/>
    <property type="evidence" value="ECO:0007669"/>
    <property type="project" value="UniProtKB-EC"/>
</dbReference>
<keyword evidence="6" id="KW-0645">Protease</keyword>
<reference evidence="10" key="1">
    <citation type="journal article" date="2019" name="Int. J. Syst. Evol. Microbiol.">
        <title>The Global Catalogue of Microorganisms (GCM) 10K type strain sequencing project: providing services to taxonomists for standard genome sequencing and annotation.</title>
        <authorList>
            <consortium name="The Broad Institute Genomics Platform"/>
            <consortium name="The Broad Institute Genome Sequencing Center for Infectious Disease"/>
            <person name="Wu L."/>
            <person name="Ma J."/>
        </authorList>
    </citation>
    <scope>NUCLEOTIDE SEQUENCE [LARGE SCALE GENOMIC DNA]</scope>
    <source>
        <strain evidence="10">KCTC 22245</strain>
    </source>
</reference>
<sequence length="734" mass="80025">MASKRTSRRGRPNLDLKFAIIGGRLEDDNRRVYREMRRLCGGRILIFPTASSEPMEVGEETLAAFEMHGFKAEVAHVTEDNAPMTAHDAGLIEKVREFGSVYFTGGDQSKLLNALKPGGVETPLLQAIRDAHRNGGLLAGSSAGAAMMSDPMIVGGTSYEAMFYGLTDDPDEPGLLLGDGLGFFGHGLVDQHAIKRGRLARMIVAMSHAGVKRSFGVDENTAMIIDGKEGQVVGEYGVFFVDTRDATLEPEASRYENVRLSYVDDGDSFSLPGFVVQPSESKRHVRKREIAYRAPARSQRNAFGAYAIYDLIARLVLGDQKTYSSDALSVVDPRTNTMAITTVTRRKGVSRCLISTPGDGLRITALNLRVSLNLERVTRELVERREKRGVRTFGMDLNERSSIVLLGSSPIYAEPREQQEFISLIGQGPVGIFAAASSEARRTAREHVDFFRDHGVEAVDLGVTIDNVDYAEKDPDLLHRIEDMKAIFLCGGNQIRLVETLLHRGEESAVLRAIAKAYAHGATIVAASGAVSALSRLMIAGGSSYEAMRYGVASDLGHQGLVIHEGIGLLAAGVADQNLISGRRLGRLIIACAEENEDFGIGVCDESAVIATKSGLELTAAGRHGFVLVDTRDSDTRNGQDGFVARHVRIRMFGPGDRVNLNTGHIDRLSSDRAAAESFDRMIADLLREGVDLERMEEHAAVPTARHAIRVRLKRDDPVTATLDLECSREEFDD</sequence>
<comment type="caution">
    <text evidence="9">The sequence shown here is derived from an EMBL/GenBank/DDBJ whole genome shotgun (WGS) entry which is preliminary data.</text>
</comment>